<evidence type="ECO:0000313" key="6">
    <source>
        <dbReference type="EMBL" id="MCC2136318.1"/>
    </source>
</evidence>
<dbReference type="AlphaFoldDB" id="A0AAE3ALQ2"/>
<dbReference type="SMART" id="SM00448">
    <property type="entry name" value="REC"/>
    <property type="match status" value="1"/>
</dbReference>
<evidence type="ECO:0000256" key="1">
    <source>
        <dbReference type="ARBA" id="ARBA00018672"/>
    </source>
</evidence>
<dbReference type="InterPro" id="IPR001789">
    <property type="entry name" value="Sig_transdc_resp-reg_receiver"/>
</dbReference>
<keyword evidence="6" id="KW-0238">DNA-binding</keyword>
<dbReference type="Pfam" id="PF04397">
    <property type="entry name" value="LytTR"/>
    <property type="match status" value="1"/>
</dbReference>
<dbReference type="Proteomes" id="UP001199424">
    <property type="component" value="Unassembled WGS sequence"/>
</dbReference>
<comment type="caution">
    <text evidence="6">The sequence shown here is derived from an EMBL/GenBank/DDBJ whole genome shotgun (WGS) entry which is preliminary data.</text>
</comment>
<reference evidence="6" key="1">
    <citation type="submission" date="2021-10" db="EMBL/GenBank/DDBJ databases">
        <title>Anaerobic single-cell dispensing facilitates the cultivation of human gut bacteria.</title>
        <authorList>
            <person name="Afrizal A."/>
        </authorList>
    </citation>
    <scope>NUCLEOTIDE SEQUENCE</scope>
    <source>
        <strain evidence="6">CLA-AA-H250</strain>
    </source>
</reference>
<dbReference type="RefSeq" id="WP_308448836.1">
    <property type="nucleotide sequence ID" value="NZ_JAJEQC010000003.1"/>
</dbReference>
<dbReference type="InterPro" id="IPR011006">
    <property type="entry name" value="CheY-like_superfamily"/>
</dbReference>
<dbReference type="PANTHER" id="PTHR37299">
    <property type="entry name" value="TRANSCRIPTIONAL REGULATOR-RELATED"/>
    <property type="match status" value="1"/>
</dbReference>
<organism evidence="6 7">
    <name type="scientific">Hominenteromicrobium mulieris</name>
    <dbReference type="NCBI Taxonomy" id="2885357"/>
    <lineage>
        <taxon>Bacteria</taxon>
        <taxon>Bacillati</taxon>
        <taxon>Bacillota</taxon>
        <taxon>Clostridia</taxon>
        <taxon>Eubacteriales</taxon>
        <taxon>Oscillospiraceae</taxon>
        <taxon>Hominenteromicrobium</taxon>
    </lineage>
</organism>
<keyword evidence="7" id="KW-1185">Reference proteome</keyword>
<dbReference type="Pfam" id="PF00072">
    <property type="entry name" value="Response_reg"/>
    <property type="match status" value="1"/>
</dbReference>
<comment type="function">
    <text evidence="2">May play the central regulatory role in sporulation. It may be an element of the effector pathway responsible for the activation of sporulation genes in response to nutritional stress. Spo0A may act in concert with spo0H (a sigma factor) to control the expression of some genes that are critical to the sporulation process.</text>
</comment>
<dbReference type="PANTHER" id="PTHR37299:SF1">
    <property type="entry name" value="STAGE 0 SPORULATION PROTEIN A HOMOLOG"/>
    <property type="match status" value="1"/>
</dbReference>
<evidence type="ECO:0000259" key="4">
    <source>
        <dbReference type="PROSITE" id="PS50110"/>
    </source>
</evidence>
<dbReference type="InterPro" id="IPR007492">
    <property type="entry name" value="LytTR_DNA-bd_dom"/>
</dbReference>
<dbReference type="EMBL" id="JAJEQC010000003">
    <property type="protein sequence ID" value="MCC2136318.1"/>
    <property type="molecule type" value="Genomic_DNA"/>
</dbReference>
<feature type="domain" description="Response regulatory" evidence="4">
    <location>
        <begin position="3"/>
        <end position="122"/>
    </location>
</feature>
<evidence type="ECO:0000256" key="3">
    <source>
        <dbReference type="PROSITE-ProRule" id="PRU00169"/>
    </source>
</evidence>
<dbReference type="PROSITE" id="PS50110">
    <property type="entry name" value="RESPONSE_REGULATORY"/>
    <property type="match status" value="1"/>
</dbReference>
<evidence type="ECO:0000313" key="7">
    <source>
        <dbReference type="Proteomes" id="UP001199424"/>
    </source>
</evidence>
<dbReference type="SMART" id="SM00850">
    <property type="entry name" value="LytTR"/>
    <property type="match status" value="1"/>
</dbReference>
<dbReference type="Gene3D" id="3.40.50.2300">
    <property type="match status" value="1"/>
</dbReference>
<sequence length="241" mass="27338">MLKIALCDDDAVFLKELTGKIQELLRFEEKNAAIASFVNPTALTASVASGDRFDIFILDVEMPQIDGFKVAADLRKYQPNVALIFLTSHLQYAPEGYKVDALRFISKLNVDETLPEALQKALHTLEQQDQHSLLVQHYKNFSRVLYQNIIYVRKTARSVQIITSNQGVIKDNRGIKELFDILNDPRFIFVDRSYFVNLDYAKELCGNSIIMLNGEALPVSRPMMPKVKEAILSLWGDGLVK</sequence>
<evidence type="ECO:0000259" key="5">
    <source>
        <dbReference type="PROSITE" id="PS50930"/>
    </source>
</evidence>
<feature type="domain" description="HTH LytTR-type" evidence="5">
    <location>
        <begin position="133"/>
        <end position="233"/>
    </location>
</feature>
<gene>
    <name evidence="6" type="ORF">LKD31_04730</name>
</gene>
<dbReference type="SUPFAM" id="SSF52172">
    <property type="entry name" value="CheY-like"/>
    <property type="match status" value="1"/>
</dbReference>
<dbReference type="PROSITE" id="PS50930">
    <property type="entry name" value="HTH_LYTTR"/>
    <property type="match status" value="1"/>
</dbReference>
<name>A0AAE3ALQ2_9FIRM</name>
<keyword evidence="3" id="KW-0597">Phosphoprotein</keyword>
<proteinExistence type="predicted"/>
<dbReference type="Gene3D" id="2.40.50.1020">
    <property type="entry name" value="LytTr DNA-binding domain"/>
    <property type="match status" value="1"/>
</dbReference>
<dbReference type="GO" id="GO:0000156">
    <property type="term" value="F:phosphorelay response regulator activity"/>
    <property type="evidence" value="ECO:0007669"/>
    <property type="project" value="InterPro"/>
</dbReference>
<evidence type="ECO:0000256" key="2">
    <source>
        <dbReference type="ARBA" id="ARBA00024867"/>
    </source>
</evidence>
<dbReference type="InterPro" id="IPR046947">
    <property type="entry name" value="LytR-like"/>
</dbReference>
<accession>A0AAE3ALQ2</accession>
<dbReference type="GO" id="GO:0003677">
    <property type="term" value="F:DNA binding"/>
    <property type="evidence" value="ECO:0007669"/>
    <property type="project" value="UniProtKB-KW"/>
</dbReference>
<feature type="modified residue" description="4-aspartylphosphate" evidence="3">
    <location>
        <position position="59"/>
    </location>
</feature>
<protein>
    <recommendedName>
        <fullName evidence="1">Stage 0 sporulation protein A homolog</fullName>
    </recommendedName>
</protein>